<proteinExistence type="predicted"/>
<comment type="caution">
    <text evidence="1">The sequence shown here is derived from an EMBL/GenBank/DDBJ whole genome shotgun (WGS) entry which is preliminary data.</text>
</comment>
<sequence length="103" mass="11667">MAFKTVLGLEQKKKQTHITHLSSKRYAEEQPGHPVFAKCVQSHDIVIGGEPVAILGRNYRLWADIEQKSQVSLPDRGFEPNTSKRCRTAYAVQLCHRGSQIHN</sequence>
<protein>
    <submittedName>
        <fullName evidence="1">Uncharacterized protein</fullName>
    </submittedName>
</protein>
<name>A0A922CLS2_MANSE</name>
<organism evidence="1 2">
    <name type="scientific">Manduca sexta</name>
    <name type="common">Tobacco hawkmoth</name>
    <name type="synonym">Tobacco hornworm</name>
    <dbReference type="NCBI Taxonomy" id="7130"/>
    <lineage>
        <taxon>Eukaryota</taxon>
        <taxon>Metazoa</taxon>
        <taxon>Ecdysozoa</taxon>
        <taxon>Arthropoda</taxon>
        <taxon>Hexapoda</taxon>
        <taxon>Insecta</taxon>
        <taxon>Pterygota</taxon>
        <taxon>Neoptera</taxon>
        <taxon>Endopterygota</taxon>
        <taxon>Lepidoptera</taxon>
        <taxon>Glossata</taxon>
        <taxon>Ditrysia</taxon>
        <taxon>Bombycoidea</taxon>
        <taxon>Sphingidae</taxon>
        <taxon>Sphinginae</taxon>
        <taxon>Sphingini</taxon>
        <taxon>Manduca</taxon>
    </lineage>
</organism>
<dbReference type="EMBL" id="JH668389">
    <property type="protein sequence ID" value="KAG6450574.1"/>
    <property type="molecule type" value="Genomic_DNA"/>
</dbReference>
<accession>A0A922CLS2</accession>
<gene>
    <name evidence="1" type="ORF">O3G_MSEX006646</name>
</gene>
<keyword evidence="2" id="KW-1185">Reference proteome</keyword>
<evidence type="ECO:0000313" key="2">
    <source>
        <dbReference type="Proteomes" id="UP000791440"/>
    </source>
</evidence>
<evidence type="ECO:0000313" key="1">
    <source>
        <dbReference type="EMBL" id="KAG6450574.1"/>
    </source>
</evidence>
<reference evidence="1" key="1">
    <citation type="journal article" date="2016" name="Insect Biochem. Mol. Biol.">
        <title>Multifaceted biological insights from a draft genome sequence of the tobacco hornworm moth, Manduca sexta.</title>
        <authorList>
            <person name="Kanost M.R."/>
            <person name="Arrese E.L."/>
            <person name="Cao X."/>
            <person name="Chen Y.R."/>
            <person name="Chellapilla S."/>
            <person name="Goldsmith M.R."/>
            <person name="Grosse-Wilde E."/>
            <person name="Heckel D.G."/>
            <person name="Herndon N."/>
            <person name="Jiang H."/>
            <person name="Papanicolaou A."/>
            <person name="Qu J."/>
            <person name="Soulages J.L."/>
            <person name="Vogel H."/>
            <person name="Walters J."/>
            <person name="Waterhouse R.M."/>
            <person name="Ahn S.J."/>
            <person name="Almeida F.C."/>
            <person name="An C."/>
            <person name="Aqrawi P."/>
            <person name="Bretschneider A."/>
            <person name="Bryant W.B."/>
            <person name="Bucks S."/>
            <person name="Chao H."/>
            <person name="Chevignon G."/>
            <person name="Christen J.M."/>
            <person name="Clarke D.F."/>
            <person name="Dittmer N.T."/>
            <person name="Ferguson L.C.F."/>
            <person name="Garavelou S."/>
            <person name="Gordon K.H.J."/>
            <person name="Gunaratna R.T."/>
            <person name="Han Y."/>
            <person name="Hauser F."/>
            <person name="He Y."/>
            <person name="Heidel-Fischer H."/>
            <person name="Hirsh A."/>
            <person name="Hu Y."/>
            <person name="Jiang H."/>
            <person name="Kalra D."/>
            <person name="Klinner C."/>
            <person name="Konig C."/>
            <person name="Kovar C."/>
            <person name="Kroll A.R."/>
            <person name="Kuwar S.S."/>
            <person name="Lee S.L."/>
            <person name="Lehman R."/>
            <person name="Li K."/>
            <person name="Li Z."/>
            <person name="Liang H."/>
            <person name="Lovelace S."/>
            <person name="Lu Z."/>
            <person name="Mansfield J.H."/>
            <person name="McCulloch K.J."/>
            <person name="Mathew T."/>
            <person name="Morton B."/>
            <person name="Muzny D.M."/>
            <person name="Neunemann D."/>
            <person name="Ongeri F."/>
            <person name="Pauchet Y."/>
            <person name="Pu L.L."/>
            <person name="Pyrousis I."/>
            <person name="Rao X.J."/>
            <person name="Redding A."/>
            <person name="Roesel C."/>
            <person name="Sanchez-Gracia A."/>
            <person name="Schaack S."/>
            <person name="Shukla A."/>
            <person name="Tetreau G."/>
            <person name="Wang Y."/>
            <person name="Xiong G.H."/>
            <person name="Traut W."/>
            <person name="Walsh T.K."/>
            <person name="Worley K.C."/>
            <person name="Wu D."/>
            <person name="Wu W."/>
            <person name="Wu Y.Q."/>
            <person name="Zhang X."/>
            <person name="Zou Z."/>
            <person name="Zucker H."/>
            <person name="Briscoe A.D."/>
            <person name="Burmester T."/>
            <person name="Clem R.J."/>
            <person name="Feyereisen R."/>
            <person name="Grimmelikhuijzen C.J.P."/>
            <person name="Hamodrakas S.J."/>
            <person name="Hansson B.S."/>
            <person name="Huguet E."/>
            <person name="Jermiin L.S."/>
            <person name="Lan Q."/>
            <person name="Lehman H.K."/>
            <person name="Lorenzen M."/>
            <person name="Merzendorfer H."/>
            <person name="Michalopoulos I."/>
            <person name="Morton D.B."/>
            <person name="Muthukrishnan S."/>
            <person name="Oakeshott J.G."/>
            <person name="Palmer W."/>
            <person name="Park Y."/>
            <person name="Passarelli A.L."/>
            <person name="Rozas J."/>
            <person name="Schwartz L.M."/>
            <person name="Smith W."/>
            <person name="Southgate A."/>
            <person name="Vilcinskas A."/>
            <person name="Vogt R."/>
            <person name="Wang P."/>
            <person name="Werren J."/>
            <person name="Yu X.Q."/>
            <person name="Zhou J.J."/>
            <person name="Brown S.J."/>
            <person name="Scherer S.E."/>
            <person name="Richards S."/>
            <person name="Blissard G.W."/>
        </authorList>
    </citation>
    <scope>NUCLEOTIDE SEQUENCE</scope>
</reference>
<reference evidence="1" key="2">
    <citation type="submission" date="2020-12" db="EMBL/GenBank/DDBJ databases">
        <authorList>
            <person name="Kanost M."/>
        </authorList>
    </citation>
    <scope>NUCLEOTIDE SEQUENCE</scope>
</reference>
<dbReference type="Proteomes" id="UP000791440">
    <property type="component" value="Unassembled WGS sequence"/>
</dbReference>
<dbReference type="AlphaFoldDB" id="A0A922CLS2"/>